<evidence type="ECO:0000313" key="4">
    <source>
        <dbReference type="Proteomes" id="UP001362999"/>
    </source>
</evidence>
<dbReference type="Gene3D" id="3.30.420.10">
    <property type="entry name" value="Ribonuclease H-like superfamily/Ribonuclease H"/>
    <property type="match status" value="1"/>
</dbReference>
<keyword evidence="4" id="KW-1185">Reference proteome</keyword>
<dbReference type="GO" id="GO:0003676">
    <property type="term" value="F:nucleic acid binding"/>
    <property type="evidence" value="ECO:0007669"/>
    <property type="project" value="InterPro"/>
</dbReference>
<accession>A0AAW0DYT6</accession>
<protein>
    <recommendedName>
        <fullName evidence="2">Integrase core domain-containing protein</fullName>
    </recommendedName>
</protein>
<gene>
    <name evidence="3" type="ORF">R3P38DRAFT_3545095</name>
</gene>
<dbReference type="PANTHER" id="PTHR46791">
    <property type="entry name" value="EXPRESSED PROTEIN"/>
    <property type="match status" value="1"/>
</dbReference>
<dbReference type="Pfam" id="PF24764">
    <property type="entry name" value="rva_4"/>
    <property type="match status" value="1"/>
</dbReference>
<evidence type="ECO:0000313" key="3">
    <source>
        <dbReference type="EMBL" id="KAK7057296.1"/>
    </source>
</evidence>
<feature type="domain" description="Integrase core" evidence="2">
    <location>
        <begin position="249"/>
        <end position="429"/>
    </location>
</feature>
<name>A0AAW0DYT6_9AGAR</name>
<evidence type="ECO:0000259" key="2">
    <source>
        <dbReference type="Pfam" id="PF24764"/>
    </source>
</evidence>
<dbReference type="InterPro" id="IPR012337">
    <property type="entry name" value="RNaseH-like_sf"/>
</dbReference>
<dbReference type="AlphaFoldDB" id="A0AAW0DYT6"/>
<dbReference type="InterPro" id="IPR058913">
    <property type="entry name" value="Integrase_dom_put"/>
</dbReference>
<dbReference type="InterPro" id="IPR036397">
    <property type="entry name" value="RNaseH_sf"/>
</dbReference>
<dbReference type="PANTHER" id="PTHR46791:SF5">
    <property type="entry name" value="CLR5 DOMAIN-CONTAINING PROTEIN-RELATED"/>
    <property type="match status" value="1"/>
</dbReference>
<proteinExistence type="predicted"/>
<dbReference type="Proteomes" id="UP001362999">
    <property type="component" value="Unassembled WGS sequence"/>
</dbReference>
<sequence length="592" mass="67758">MPPLPATFPNLPNLPAGHTCWSANVLKSYEVLKNLYEHARNVTEQEDLDPSRVAHHIDALTSDAMVVLGALESSEDSDETPLPLEWLEAAAVLLGTTVAVLRRVRDLAKGKEDTLVKIPILAQPNTRTGKRGRPSKALNLDFIAEAIRPERQIKLVELAALLGVHRSTLDRVMKKHGLSREYCSLSNRDLDELVRRFKRDKPESGLRYLMGFLRSRGVRIQRRRAMYSLRRVDNLGRILRNRDIIKRKVYNVKRPNSLWHLDGHHKMIRWGVVLHGFADGYCRTVTGIRASDNNTSDTVLDVFVHAGEEYGFPSRLRGDRGGENIGCAIYMVMRNGPNRASFMWGSSTHNTRIERLWVEVGSQFVRRWRGFFTRLERLHCLDVEKPEHLWLLHVLFLEAINSDCAEFQRQWNAHPMDGKETFNKSPNDMRLVGQARFGIYKDKDQDDDCHGLHPDTINKYYGVRGAERRGNEMGAGNSNEDAEVEEHIRQDQNPQIRHDPIEVPNHRNPFTDNPDAEAKFFEVLADVVKQEVIPSGYGVLPEEWDQNGYPDLEVLNAGRQMKKKIPVSLGHSIWLRRARLWAQGLAVLSHFN</sequence>
<feature type="region of interest" description="Disordered" evidence="1">
    <location>
        <begin position="469"/>
        <end position="507"/>
    </location>
</feature>
<organism evidence="3 4">
    <name type="scientific">Favolaschia claudopus</name>
    <dbReference type="NCBI Taxonomy" id="2862362"/>
    <lineage>
        <taxon>Eukaryota</taxon>
        <taxon>Fungi</taxon>
        <taxon>Dikarya</taxon>
        <taxon>Basidiomycota</taxon>
        <taxon>Agaricomycotina</taxon>
        <taxon>Agaricomycetes</taxon>
        <taxon>Agaricomycetidae</taxon>
        <taxon>Agaricales</taxon>
        <taxon>Marasmiineae</taxon>
        <taxon>Mycenaceae</taxon>
        <taxon>Favolaschia</taxon>
    </lineage>
</organism>
<dbReference type="SUPFAM" id="SSF53098">
    <property type="entry name" value="Ribonuclease H-like"/>
    <property type="match status" value="1"/>
</dbReference>
<reference evidence="3 4" key="1">
    <citation type="journal article" date="2024" name="J Genomics">
        <title>Draft genome sequencing and assembly of Favolaschia claudopus CIRM-BRFM 2984 isolated from oak limbs.</title>
        <authorList>
            <person name="Navarro D."/>
            <person name="Drula E."/>
            <person name="Chaduli D."/>
            <person name="Cazenave R."/>
            <person name="Ahrendt S."/>
            <person name="Wang J."/>
            <person name="Lipzen A."/>
            <person name="Daum C."/>
            <person name="Barry K."/>
            <person name="Grigoriev I.V."/>
            <person name="Favel A."/>
            <person name="Rosso M.N."/>
            <person name="Martin F."/>
        </authorList>
    </citation>
    <scope>NUCLEOTIDE SEQUENCE [LARGE SCALE GENOMIC DNA]</scope>
    <source>
        <strain evidence="3 4">CIRM-BRFM 2984</strain>
    </source>
</reference>
<dbReference type="EMBL" id="JAWWNJ010000004">
    <property type="protein sequence ID" value="KAK7057296.1"/>
    <property type="molecule type" value="Genomic_DNA"/>
</dbReference>
<comment type="caution">
    <text evidence="3">The sequence shown here is derived from an EMBL/GenBank/DDBJ whole genome shotgun (WGS) entry which is preliminary data.</text>
</comment>
<feature type="compositionally biased region" description="Basic and acidic residues" evidence="1">
    <location>
        <begin position="485"/>
        <end position="505"/>
    </location>
</feature>
<evidence type="ECO:0000256" key="1">
    <source>
        <dbReference type="SAM" id="MobiDB-lite"/>
    </source>
</evidence>